<reference evidence="2 3" key="1">
    <citation type="journal article" date="2019" name="Sci. Rep.">
        <title>Comparative genomics of chytrid fungi reveal insights into the obligate biotrophic and pathogenic lifestyle of Synchytrium endobioticum.</title>
        <authorList>
            <person name="van de Vossenberg B.T.L.H."/>
            <person name="Warris S."/>
            <person name="Nguyen H.D.T."/>
            <person name="van Gent-Pelzer M.P.E."/>
            <person name="Joly D.L."/>
            <person name="van de Geest H.C."/>
            <person name="Bonants P.J.M."/>
            <person name="Smith D.S."/>
            <person name="Levesque C.A."/>
            <person name="van der Lee T.A.J."/>
        </authorList>
    </citation>
    <scope>NUCLEOTIDE SEQUENCE [LARGE SCALE GENOMIC DNA]</scope>
    <source>
        <strain evidence="2 3">CBS 675.73</strain>
    </source>
</reference>
<dbReference type="STRING" id="246404.A0A507DLT9"/>
<dbReference type="AlphaFoldDB" id="A0A507DLT9"/>
<dbReference type="PANTHER" id="PTHR34310">
    <property type="entry name" value="DUF427 DOMAIN PROTEIN (AFU_ORTHOLOGUE AFUA_3G02220)"/>
    <property type="match status" value="1"/>
</dbReference>
<gene>
    <name evidence="2" type="ORF">CcCBS67573_g09827</name>
</gene>
<name>A0A507DLT9_9FUNG</name>
<dbReference type="Pfam" id="PF04248">
    <property type="entry name" value="NTP_transf_9"/>
    <property type="match status" value="1"/>
</dbReference>
<organism evidence="2 3">
    <name type="scientific">Chytriomyces confervae</name>
    <dbReference type="NCBI Taxonomy" id="246404"/>
    <lineage>
        <taxon>Eukaryota</taxon>
        <taxon>Fungi</taxon>
        <taxon>Fungi incertae sedis</taxon>
        <taxon>Chytridiomycota</taxon>
        <taxon>Chytridiomycota incertae sedis</taxon>
        <taxon>Chytridiomycetes</taxon>
        <taxon>Chytridiales</taxon>
        <taxon>Chytriomycetaceae</taxon>
        <taxon>Chytriomyces</taxon>
    </lineage>
</organism>
<keyword evidence="3" id="KW-1185">Reference proteome</keyword>
<evidence type="ECO:0000259" key="1">
    <source>
        <dbReference type="Pfam" id="PF04248"/>
    </source>
</evidence>
<dbReference type="Proteomes" id="UP000320333">
    <property type="component" value="Unassembled WGS sequence"/>
</dbReference>
<feature type="domain" description="DUF427" evidence="1">
    <location>
        <begin position="6"/>
        <end position="90"/>
    </location>
</feature>
<protein>
    <recommendedName>
        <fullName evidence="1">DUF427 domain-containing protein</fullName>
    </recommendedName>
</protein>
<dbReference type="OrthoDB" id="18996at2759"/>
<proteinExistence type="predicted"/>
<dbReference type="Gene3D" id="2.170.150.40">
    <property type="entry name" value="Domain of unknown function (DUF427)"/>
    <property type="match status" value="1"/>
</dbReference>
<sequence>MPTKTATYEGVVIAQTDVYEEVEGNVYFPESSIKKEYFKPSSTHTVCGWKGTASYYTVSVNGKDNNDAAWFYPTPKDAAKNIAGHVAFWKGVRVN</sequence>
<dbReference type="InterPro" id="IPR038694">
    <property type="entry name" value="DUF427_sf"/>
</dbReference>
<dbReference type="EMBL" id="QEAP01001014">
    <property type="protein sequence ID" value="TPX52669.1"/>
    <property type="molecule type" value="Genomic_DNA"/>
</dbReference>
<dbReference type="PANTHER" id="PTHR34310:SF5">
    <property type="entry name" value="DUF427 DOMAIN PROTEIN (AFU_ORTHOLOGUE AFUA_3G02220)"/>
    <property type="match status" value="1"/>
</dbReference>
<comment type="caution">
    <text evidence="2">The sequence shown here is derived from an EMBL/GenBank/DDBJ whole genome shotgun (WGS) entry which is preliminary data.</text>
</comment>
<accession>A0A507DLT9</accession>
<evidence type="ECO:0000313" key="3">
    <source>
        <dbReference type="Proteomes" id="UP000320333"/>
    </source>
</evidence>
<evidence type="ECO:0000313" key="2">
    <source>
        <dbReference type="EMBL" id="TPX52669.1"/>
    </source>
</evidence>
<dbReference type="InterPro" id="IPR007361">
    <property type="entry name" value="DUF427"/>
</dbReference>